<evidence type="ECO:0000313" key="1">
    <source>
        <dbReference type="EMBL" id="KAF7189073.1"/>
    </source>
</evidence>
<organism evidence="1 2">
    <name type="scientific">Pseudocercospora fuligena</name>
    <dbReference type="NCBI Taxonomy" id="685502"/>
    <lineage>
        <taxon>Eukaryota</taxon>
        <taxon>Fungi</taxon>
        <taxon>Dikarya</taxon>
        <taxon>Ascomycota</taxon>
        <taxon>Pezizomycotina</taxon>
        <taxon>Dothideomycetes</taxon>
        <taxon>Dothideomycetidae</taxon>
        <taxon>Mycosphaerellales</taxon>
        <taxon>Mycosphaerellaceae</taxon>
        <taxon>Pseudocercospora</taxon>
    </lineage>
</organism>
<sequence>MGVGSRNRASRTLSFESTSCRAVSLYHRDFVRHGNTAYLVRTHRIPTTHSQRSCAQSWQTNPYKTWTSSCALNMTFQNIAILEAAMTTMDPCAETALKINIDLDAPAEPHPQAPLHMQERRLSAEILSLIEEAFPGPTFASEHTFTFVDEDPPVYNNTDDPPQYSTESHGTLIDRLSVPEMSKAFSIRVCFKRIPMEPPFPDSPVEVFSDLMLVSPAMTFDLFLRQIQAKTRGHILASKQSLPGECMVHAFYVVFRERGQGLLKRDKKIKLMIKPSNWAAAVASLKDGKASEIQVKFWTETPGSIAEQTRRERMEKGMSRNMWWALWS</sequence>
<protein>
    <submittedName>
        <fullName evidence="1">Uncharacterized protein</fullName>
    </submittedName>
</protein>
<gene>
    <name evidence="1" type="ORF">HII31_09495</name>
</gene>
<dbReference type="EMBL" id="JABCIY010000194">
    <property type="protein sequence ID" value="KAF7189073.1"/>
    <property type="molecule type" value="Genomic_DNA"/>
</dbReference>
<keyword evidence="2" id="KW-1185">Reference proteome</keyword>
<dbReference type="AlphaFoldDB" id="A0A8H6VE82"/>
<evidence type="ECO:0000313" key="2">
    <source>
        <dbReference type="Proteomes" id="UP000660729"/>
    </source>
</evidence>
<accession>A0A8H6VE82</accession>
<proteinExistence type="predicted"/>
<dbReference type="OrthoDB" id="3645356at2759"/>
<comment type="caution">
    <text evidence="1">The sequence shown here is derived from an EMBL/GenBank/DDBJ whole genome shotgun (WGS) entry which is preliminary data.</text>
</comment>
<dbReference type="Proteomes" id="UP000660729">
    <property type="component" value="Unassembled WGS sequence"/>
</dbReference>
<reference evidence="1" key="1">
    <citation type="submission" date="2020-04" db="EMBL/GenBank/DDBJ databases">
        <title>Draft genome resource of the tomato pathogen Pseudocercospora fuligena.</title>
        <authorList>
            <person name="Zaccaron A."/>
        </authorList>
    </citation>
    <scope>NUCLEOTIDE SEQUENCE</scope>
    <source>
        <strain evidence="1">PF001</strain>
    </source>
</reference>
<name>A0A8H6VE82_9PEZI</name>